<proteinExistence type="predicted"/>
<feature type="chain" id="PRO_5044833687" evidence="1">
    <location>
        <begin position="22"/>
        <end position="459"/>
    </location>
</feature>
<organism evidence="2 3">
    <name type="scientific">Discostella pseudostelligera</name>
    <dbReference type="NCBI Taxonomy" id="259834"/>
    <lineage>
        <taxon>Eukaryota</taxon>
        <taxon>Sar</taxon>
        <taxon>Stramenopiles</taxon>
        <taxon>Ochrophyta</taxon>
        <taxon>Bacillariophyta</taxon>
        <taxon>Coscinodiscophyceae</taxon>
        <taxon>Thalassiosirophycidae</taxon>
        <taxon>Stephanodiscales</taxon>
        <taxon>Stephanodiscaceae</taxon>
        <taxon>Discostella</taxon>
    </lineage>
</organism>
<comment type="caution">
    <text evidence="2">The sequence shown here is derived from an EMBL/GenBank/DDBJ whole genome shotgun (WGS) entry which is preliminary data.</text>
</comment>
<accession>A0ABD3M9K6</accession>
<name>A0ABD3M9K6_9STRA</name>
<gene>
    <name evidence="2" type="ORF">ACHAWU_007841</name>
</gene>
<feature type="signal peptide" evidence="1">
    <location>
        <begin position="1"/>
        <end position="21"/>
    </location>
</feature>
<reference evidence="2 3" key="1">
    <citation type="submission" date="2024-10" db="EMBL/GenBank/DDBJ databases">
        <title>Updated reference genomes for cyclostephanoid diatoms.</title>
        <authorList>
            <person name="Roberts W.R."/>
            <person name="Alverson A.J."/>
        </authorList>
    </citation>
    <scope>NUCLEOTIDE SEQUENCE [LARGE SCALE GENOMIC DNA]</scope>
    <source>
        <strain evidence="2 3">AJA232-27</strain>
    </source>
</reference>
<evidence type="ECO:0000256" key="1">
    <source>
        <dbReference type="SAM" id="SignalP"/>
    </source>
</evidence>
<dbReference type="Proteomes" id="UP001530293">
    <property type="component" value="Unassembled WGS sequence"/>
</dbReference>
<evidence type="ECO:0000313" key="3">
    <source>
        <dbReference type="Proteomes" id="UP001530293"/>
    </source>
</evidence>
<dbReference type="EMBL" id="JALLBG020000171">
    <property type="protein sequence ID" value="KAL3760775.1"/>
    <property type="molecule type" value="Genomic_DNA"/>
</dbReference>
<protein>
    <submittedName>
        <fullName evidence="2">Uncharacterized protein</fullName>
    </submittedName>
</protein>
<keyword evidence="1" id="KW-0732">Signal</keyword>
<keyword evidence="3" id="KW-1185">Reference proteome</keyword>
<evidence type="ECO:0000313" key="2">
    <source>
        <dbReference type="EMBL" id="KAL3760775.1"/>
    </source>
</evidence>
<dbReference type="AlphaFoldDB" id="A0ABD3M9K6"/>
<sequence>MNLRFTPTVLALVFGINSAVARRTGDELLGSDLADVHSDASERNNEKSTAHRRAELISTSIFEQGPADGLRFYYPDVGILQGRKSHRRSGFYMNGRGQRSDADSRTGADKLPRFLEVKEAPICGTNNGTCLPSACDCIASGIPFSDRCAPVFNSLCNGYTDADGKNWTFEGCIPPTYYAGLREYLKHYSCPVVKCIVEGGTYGACFCQMYHSLCLAYGDERPYQPDERALGFCAADSCCQSKAGDEAGKLSCMFGRFSRIEYREEHPRCGANGTCSPSVCNCAANRNTMFDCFVPYNDICNEVPDANGKQWNFEGCFRDYPDYPDYQLYLRMSSCGIAKCVVNGGTYGSCYCQLFHSFCEAFGDERAYNYYAEAAGHCMIDNCCQTKVDEAGMLSCFGVSSTSPATTEYPSIALEEPTSDQPTGSIDESSTSGANSLVSLADVKAKFSIAAAVVTVWSI</sequence>